<dbReference type="SUPFAM" id="SSF53271">
    <property type="entry name" value="PRTase-like"/>
    <property type="match status" value="1"/>
</dbReference>
<reference evidence="2 3" key="2">
    <citation type="journal article" date="2017" name="Int. J. Syst. Evol. Microbiol.">
        <title>Mycobacterium stephanolepidis sp. nov., a rapidly growing species related to Mycobacterium chelonae, isolated from marine teleost fish, Stephanolepis cirrhifer.</title>
        <authorList>
            <person name="Fukano H."/>
            <person name="Wada S."/>
            <person name="Kurata O."/>
            <person name="Katayama K."/>
            <person name="Fujiwara N."/>
            <person name="Hoshino Y."/>
        </authorList>
    </citation>
    <scope>NUCLEOTIDE SEQUENCE [LARGE SCALE GENOMIC DNA]</scope>
    <source>
        <strain evidence="2 3">NJB0901</strain>
    </source>
</reference>
<dbReference type="EMBL" id="AP018165">
    <property type="protein sequence ID" value="BAY00115.1"/>
    <property type="molecule type" value="Genomic_DNA"/>
</dbReference>
<evidence type="ECO:0000313" key="2">
    <source>
        <dbReference type="EMBL" id="BAY00115.1"/>
    </source>
</evidence>
<accession>A0A1Z4F4I9</accession>
<proteinExistence type="predicted"/>
<protein>
    <recommendedName>
        <fullName evidence="1">Phosphoribosyltransferase domain-containing protein</fullName>
    </recommendedName>
</protein>
<evidence type="ECO:0000259" key="1">
    <source>
        <dbReference type="Pfam" id="PF00156"/>
    </source>
</evidence>
<dbReference type="Gene3D" id="3.40.50.2020">
    <property type="match status" value="1"/>
</dbReference>
<dbReference type="KEGG" id="mste:MSTE_04823"/>
<dbReference type="InterPro" id="IPR029057">
    <property type="entry name" value="PRTase-like"/>
</dbReference>
<organism evidence="2 3">
    <name type="scientific">[Mycobacterium] stephanolepidis</name>
    <dbReference type="NCBI Taxonomy" id="1520670"/>
    <lineage>
        <taxon>Bacteria</taxon>
        <taxon>Bacillati</taxon>
        <taxon>Actinomycetota</taxon>
        <taxon>Actinomycetes</taxon>
        <taxon>Mycobacteriales</taxon>
        <taxon>Mycobacteriaceae</taxon>
        <taxon>Mycobacteroides</taxon>
    </lineage>
</organism>
<keyword evidence="3" id="KW-1185">Reference proteome</keyword>
<reference evidence="3" key="1">
    <citation type="journal article" date="2017" name="Genome Announc.">
        <title>Complete Genome Sequence of Mycobacterium stephanolepidis.</title>
        <authorList>
            <person name="Fukano H."/>
            <person name="Yoshida M."/>
            <person name="Katayama Y."/>
            <person name="Omatsu T."/>
            <person name="Mizutani T."/>
            <person name="Kurata O."/>
            <person name="Wada S."/>
            <person name="Hoshino Y."/>
        </authorList>
    </citation>
    <scope>NUCLEOTIDE SEQUENCE [LARGE SCALE GENOMIC DNA]</scope>
    <source>
        <strain evidence="3">NJB0901</strain>
    </source>
</reference>
<dbReference type="AlphaFoldDB" id="A0A1Z4F4I9"/>
<feature type="domain" description="Phosphoribosyltransferase" evidence="1">
    <location>
        <begin position="13"/>
        <end position="167"/>
    </location>
</feature>
<name>A0A1Z4F4I9_9MYCO</name>
<dbReference type="Gene3D" id="3.30.1310.20">
    <property type="entry name" value="PRTase-like"/>
    <property type="match status" value="1"/>
</dbReference>
<dbReference type="Proteomes" id="UP000217954">
    <property type="component" value="Chromosome"/>
</dbReference>
<dbReference type="Pfam" id="PF00156">
    <property type="entry name" value="Pribosyltran"/>
    <property type="match status" value="1"/>
</dbReference>
<gene>
    <name evidence="2" type="ORF">MSTE_04823</name>
</gene>
<dbReference type="InterPro" id="IPR000836">
    <property type="entry name" value="PRTase_dom"/>
</dbReference>
<sequence>MSHTHRMFSDRQDAGRVLASILAPYREQDVVVLALPRGGIPVGREIAAALNAPLEVLVVRKLGVPGHEEYAMGAIASGGEVVVDADIVRTMGISREQLRDVTANERRELARREQLYLRHRDIEIDDKTVILVDDGIATGATMRVALLAIRRTSPARVVAAVPVAPRSAFHRFSSLVDDFVVASCPSVFQAVGDAYEDFRQVSDDEVRALLSPPITK</sequence>
<evidence type="ECO:0000313" key="3">
    <source>
        <dbReference type="Proteomes" id="UP000217954"/>
    </source>
</evidence>
<dbReference type="CDD" id="cd06223">
    <property type="entry name" value="PRTases_typeI"/>
    <property type="match status" value="1"/>
</dbReference>